<protein>
    <recommendedName>
        <fullName evidence="1">Reverse transcriptase Ty1/copia-type domain-containing protein</fullName>
    </recommendedName>
</protein>
<gene>
    <name evidence="2" type="ORF">FSB_LOCUS57814</name>
</gene>
<sequence length="293" mass="33409">MDAELTAPKANHTWTLTPLPPDQHPIGCKWVYKIKHNSDGTIERYKERLVAKGYTQREGFDYYDTFSPVAKFGTVRMLLAVAAVNQWHIAQLDVNNAFFMGSFMKRFICHCHLASTANGVFQIWSKLQDPRMAFPFAKGKYALEILEDSGMLGCKPSKIPMEQHLYKLSQYMDKPRDAHLQVAHRILQYLKGSPGKGLFFSSKSNLHLKAFTDSDWAACPNTRRSVIGYCVFMRDSLISWKSKKQSTISRSSAEAEYRAMIVTVCEVLWLLNLFKVAGHLHIVILLRKVADTI</sequence>
<dbReference type="AlphaFoldDB" id="A0A2N9IYF6"/>
<dbReference type="PANTHER" id="PTHR11439:SF498">
    <property type="entry name" value="DNAK FAMILY PROTEIN"/>
    <property type="match status" value="1"/>
</dbReference>
<dbReference type="SUPFAM" id="SSF56672">
    <property type="entry name" value="DNA/RNA polymerases"/>
    <property type="match status" value="1"/>
</dbReference>
<evidence type="ECO:0000313" key="2">
    <source>
        <dbReference type="EMBL" id="SPD29932.1"/>
    </source>
</evidence>
<feature type="domain" description="Reverse transcriptase Ty1/copia-type" evidence="1">
    <location>
        <begin position="11"/>
        <end position="104"/>
    </location>
</feature>
<dbReference type="InterPro" id="IPR013103">
    <property type="entry name" value="RVT_2"/>
</dbReference>
<evidence type="ECO:0000259" key="1">
    <source>
        <dbReference type="Pfam" id="PF07727"/>
    </source>
</evidence>
<name>A0A2N9IYF6_FAGSY</name>
<dbReference type="CDD" id="cd09272">
    <property type="entry name" value="RNase_HI_RT_Ty1"/>
    <property type="match status" value="1"/>
</dbReference>
<dbReference type="InterPro" id="IPR043502">
    <property type="entry name" value="DNA/RNA_pol_sf"/>
</dbReference>
<dbReference type="Pfam" id="PF07727">
    <property type="entry name" value="RVT_2"/>
    <property type="match status" value="1"/>
</dbReference>
<organism evidence="2">
    <name type="scientific">Fagus sylvatica</name>
    <name type="common">Beechnut</name>
    <dbReference type="NCBI Taxonomy" id="28930"/>
    <lineage>
        <taxon>Eukaryota</taxon>
        <taxon>Viridiplantae</taxon>
        <taxon>Streptophyta</taxon>
        <taxon>Embryophyta</taxon>
        <taxon>Tracheophyta</taxon>
        <taxon>Spermatophyta</taxon>
        <taxon>Magnoliopsida</taxon>
        <taxon>eudicotyledons</taxon>
        <taxon>Gunneridae</taxon>
        <taxon>Pentapetalae</taxon>
        <taxon>rosids</taxon>
        <taxon>fabids</taxon>
        <taxon>Fagales</taxon>
        <taxon>Fagaceae</taxon>
        <taxon>Fagus</taxon>
    </lineage>
</organism>
<accession>A0A2N9IYF6</accession>
<reference evidence="2" key="1">
    <citation type="submission" date="2018-02" db="EMBL/GenBank/DDBJ databases">
        <authorList>
            <person name="Cohen D.B."/>
            <person name="Kent A.D."/>
        </authorList>
    </citation>
    <scope>NUCLEOTIDE SEQUENCE</scope>
</reference>
<proteinExistence type="predicted"/>
<dbReference type="PANTHER" id="PTHR11439">
    <property type="entry name" value="GAG-POL-RELATED RETROTRANSPOSON"/>
    <property type="match status" value="1"/>
</dbReference>
<dbReference type="EMBL" id="OIVN01006293">
    <property type="protein sequence ID" value="SPD29932.1"/>
    <property type="molecule type" value="Genomic_DNA"/>
</dbReference>